<accession>A0A5H2N539</accession>
<dbReference type="EMBL" id="MH175122">
    <property type="protein sequence ID" value="AWT22228.1"/>
    <property type="molecule type" value="mRNA"/>
</dbReference>
<feature type="chain" id="PRO_5023874523" evidence="1">
    <location>
        <begin position="20"/>
        <end position="237"/>
    </location>
</feature>
<proteinExistence type="evidence at transcript level"/>
<dbReference type="PANTHER" id="PTHR11008">
    <property type="entry name" value="PROTEIN TAKEOUT-LIKE PROTEIN"/>
    <property type="match status" value="1"/>
</dbReference>
<reference evidence="2" key="1">
    <citation type="submission" date="2018-04" db="EMBL/GenBank/DDBJ databases">
        <authorList>
            <person name="Chen W.-B."/>
            <person name="Zhao X.-C."/>
        </authorList>
    </citation>
    <scope>NUCLEOTIDE SEQUENCE</scope>
    <source>
        <tissue evidence="2">Brain</tissue>
    </source>
</reference>
<dbReference type="InterPro" id="IPR010562">
    <property type="entry name" value="Haemolymph_juvenile_hormone-bd"/>
</dbReference>
<protein>
    <submittedName>
        <fullName evidence="2">Odorant-binding protein 3</fullName>
    </submittedName>
</protein>
<feature type="signal peptide" evidence="1">
    <location>
        <begin position="1"/>
        <end position="19"/>
    </location>
</feature>
<dbReference type="GO" id="GO:0005615">
    <property type="term" value="C:extracellular space"/>
    <property type="evidence" value="ECO:0007669"/>
    <property type="project" value="TreeGrafter"/>
</dbReference>
<dbReference type="SMART" id="SM00700">
    <property type="entry name" value="JHBP"/>
    <property type="match status" value="1"/>
</dbReference>
<dbReference type="AlphaFoldDB" id="A0A5H2N539"/>
<name>A0A5H2N539_MYTSE</name>
<organism evidence="2">
    <name type="scientific">Mythimna separata</name>
    <name type="common">Oriental armyworm</name>
    <name type="synonym">Pseudaletia separata</name>
    <dbReference type="NCBI Taxonomy" id="271217"/>
    <lineage>
        <taxon>Eukaryota</taxon>
        <taxon>Metazoa</taxon>
        <taxon>Ecdysozoa</taxon>
        <taxon>Arthropoda</taxon>
        <taxon>Hexapoda</taxon>
        <taxon>Insecta</taxon>
        <taxon>Pterygota</taxon>
        <taxon>Neoptera</taxon>
        <taxon>Endopterygota</taxon>
        <taxon>Lepidoptera</taxon>
        <taxon>Glossata</taxon>
        <taxon>Ditrysia</taxon>
        <taxon>Noctuoidea</taxon>
        <taxon>Noctuidae</taxon>
        <taxon>Noctuinae</taxon>
        <taxon>Hadenini</taxon>
        <taxon>Mythimna</taxon>
    </lineage>
</organism>
<dbReference type="Pfam" id="PF06585">
    <property type="entry name" value="JHBP"/>
    <property type="match status" value="1"/>
</dbReference>
<evidence type="ECO:0000313" key="2">
    <source>
        <dbReference type="EMBL" id="AWT22228.1"/>
    </source>
</evidence>
<dbReference type="Gene3D" id="3.15.10.30">
    <property type="entry name" value="Haemolymph juvenile hormone binding protein"/>
    <property type="match status" value="1"/>
</dbReference>
<dbReference type="InterPro" id="IPR038606">
    <property type="entry name" value="To_sf"/>
</dbReference>
<sequence length="237" mass="26302">MNNKVFILVFLTYMSLAAASKAPFITKCKANDDKCHTESAQKVIPLFADGIPELNVEKHDPLILKYVDASTSNLKLIVTDIVVKGLKNCVAKKISRGDLKLVVKIQCAVDFKGKYDMNGQLFLLPIAGSGDLTAYVPSILIEVLADVKEKTGKDGKMHWAVKSWSHTFELKEKSDVKFENLFPDNELLRKTTEELIAKNGNDVIIEIGKEIIKALCGKAIEGINKFFLAVPYEDLTL</sequence>
<dbReference type="PANTHER" id="PTHR11008:SF39">
    <property type="entry name" value="CIRCADIAN CLOCK-CONTROLLED PROTEIN-LIKE PROTEIN"/>
    <property type="match status" value="1"/>
</dbReference>
<keyword evidence="1" id="KW-0732">Signal</keyword>
<evidence type="ECO:0000256" key="1">
    <source>
        <dbReference type="SAM" id="SignalP"/>
    </source>
</evidence>